<dbReference type="EMBL" id="BMGG01000005">
    <property type="protein sequence ID" value="GGC71197.1"/>
    <property type="molecule type" value="Genomic_DNA"/>
</dbReference>
<dbReference type="PANTHER" id="PTHR33908">
    <property type="entry name" value="MANNOSYLTRANSFERASE YKCB-RELATED"/>
    <property type="match status" value="1"/>
</dbReference>
<feature type="transmembrane region" description="Helical" evidence="8">
    <location>
        <begin position="125"/>
        <end position="145"/>
    </location>
</feature>
<evidence type="ECO:0000256" key="4">
    <source>
        <dbReference type="ARBA" id="ARBA00022679"/>
    </source>
</evidence>
<evidence type="ECO:0000313" key="11">
    <source>
        <dbReference type="Proteomes" id="UP000637002"/>
    </source>
</evidence>
<name>A0A916UFH1_9HYPH</name>
<dbReference type="AlphaFoldDB" id="A0A916UFH1"/>
<keyword evidence="11" id="KW-1185">Reference proteome</keyword>
<feature type="transmembrane region" description="Helical" evidence="8">
    <location>
        <begin position="38"/>
        <end position="57"/>
    </location>
</feature>
<dbReference type="GO" id="GO:0009103">
    <property type="term" value="P:lipopolysaccharide biosynthetic process"/>
    <property type="evidence" value="ECO:0007669"/>
    <property type="project" value="TreeGrafter"/>
</dbReference>
<evidence type="ECO:0000256" key="8">
    <source>
        <dbReference type="SAM" id="Phobius"/>
    </source>
</evidence>
<evidence type="ECO:0000259" key="9">
    <source>
        <dbReference type="Pfam" id="PF13231"/>
    </source>
</evidence>
<reference evidence="10" key="2">
    <citation type="submission" date="2020-09" db="EMBL/GenBank/DDBJ databases">
        <authorList>
            <person name="Sun Q."/>
            <person name="Zhou Y."/>
        </authorList>
    </citation>
    <scope>NUCLEOTIDE SEQUENCE</scope>
    <source>
        <strain evidence="10">CGMCC 1.12919</strain>
    </source>
</reference>
<evidence type="ECO:0000256" key="2">
    <source>
        <dbReference type="ARBA" id="ARBA00022475"/>
    </source>
</evidence>
<proteinExistence type="predicted"/>
<feature type="domain" description="Glycosyltransferase RgtA/B/C/D-like" evidence="9">
    <location>
        <begin position="93"/>
        <end position="262"/>
    </location>
</feature>
<feature type="transmembrane region" description="Helical" evidence="8">
    <location>
        <begin position="354"/>
        <end position="372"/>
    </location>
</feature>
<comment type="subcellular location">
    <subcellularLocation>
        <location evidence="1">Cell membrane</location>
        <topology evidence="1">Multi-pass membrane protein</topology>
    </subcellularLocation>
</comment>
<feature type="transmembrane region" description="Helical" evidence="8">
    <location>
        <begin position="330"/>
        <end position="348"/>
    </location>
</feature>
<comment type="caution">
    <text evidence="10">The sequence shown here is derived from an EMBL/GenBank/DDBJ whole genome shotgun (WGS) entry which is preliminary data.</text>
</comment>
<feature type="transmembrane region" description="Helical" evidence="8">
    <location>
        <begin position="151"/>
        <end position="168"/>
    </location>
</feature>
<keyword evidence="7 8" id="KW-0472">Membrane</keyword>
<feature type="transmembrane region" description="Helical" evidence="8">
    <location>
        <begin position="411"/>
        <end position="434"/>
    </location>
</feature>
<keyword evidence="2" id="KW-1003">Cell membrane</keyword>
<protein>
    <submittedName>
        <fullName evidence="10">Glycosyl transferase</fullName>
    </submittedName>
</protein>
<dbReference type="GO" id="GO:0005886">
    <property type="term" value="C:plasma membrane"/>
    <property type="evidence" value="ECO:0007669"/>
    <property type="project" value="UniProtKB-SubCell"/>
</dbReference>
<feature type="transmembrane region" description="Helical" evidence="8">
    <location>
        <begin position="441"/>
        <end position="461"/>
    </location>
</feature>
<keyword evidence="5 8" id="KW-0812">Transmembrane</keyword>
<dbReference type="Pfam" id="PF13231">
    <property type="entry name" value="PMT_2"/>
    <property type="match status" value="1"/>
</dbReference>
<dbReference type="Proteomes" id="UP000637002">
    <property type="component" value="Unassembled WGS sequence"/>
</dbReference>
<dbReference type="GO" id="GO:0010041">
    <property type="term" value="P:response to iron(III) ion"/>
    <property type="evidence" value="ECO:0007669"/>
    <property type="project" value="TreeGrafter"/>
</dbReference>
<feature type="transmembrane region" description="Helical" evidence="8">
    <location>
        <begin position="298"/>
        <end position="318"/>
    </location>
</feature>
<gene>
    <name evidence="10" type="ORF">GCM10010994_32110</name>
</gene>
<feature type="transmembrane region" description="Helical" evidence="8">
    <location>
        <begin position="175"/>
        <end position="193"/>
    </location>
</feature>
<keyword evidence="6 8" id="KW-1133">Transmembrane helix</keyword>
<sequence length="572" mass="60213">MISGSSNAIAKVAIAPAAHRSSWAQALLAALSASHLRATAALVLLSLVCFLPGFVSLQPMDRDEPRFAQATKQMLETGDLVAIRFQDEARNKKPVGIYWLQAASVTVAEALGLPEARTTIAVYRLPSLIGAVAAVLLTYWALLAAVGRREALLAAAFMGATVLLGVEARFAKTDAVLTASCVAMMGGLLRAHLRRTPLSRGALALFWGGLALSILVKGPVGPMIVALPALALTLRERSGRWLLALKPLLGFAVVLLLVLPWFIAIAVETRGAFFAEAIGKDMLGKVGSGQERHWAPPGTYLLVFFGTAWPLAPFVAIASQTWWRERRDDVVAFALAWVLPAWLVFELVPTKLPHYVLPLFPALALLAVRGIATGDVSPRRWGALAGAALLVLIPLAALVALPIAGVHLGGAIPYAALPVLALSTALAAAAWLAFRADGPWRAALLSIAAAAIFAVGLFGTAQRLLTALKLSPRLAAAVHGVPCPAPQTVTAGYREPSLVFLVGTDLAMADGAGAADFLAHEGCRVALVTDREEPAFTARLRALGLSPALVTRVVGFNINGGKRLDVGVYRRP</sequence>
<dbReference type="InterPro" id="IPR050297">
    <property type="entry name" value="LipidA_mod_glycosyltrf_83"/>
</dbReference>
<feature type="transmembrane region" description="Helical" evidence="8">
    <location>
        <begin position="205"/>
        <end position="231"/>
    </location>
</feature>
<accession>A0A916UFH1</accession>
<feature type="transmembrane region" description="Helical" evidence="8">
    <location>
        <begin position="243"/>
        <end position="267"/>
    </location>
</feature>
<dbReference type="RefSeq" id="WP_188610175.1">
    <property type="nucleotide sequence ID" value="NZ_BMGG01000005.1"/>
</dbReference>
<evidence type="ECO:0000256" key="1">
    <source>
        <dbReference type="ARBA" id="ARBA00004651"/>
    </source>
</evidence>
<evidence type="ECO:0000256" key="7">
    <source>
        <dbReference type="ARBA" id="ARBA00023136"/>
    </source>
</evidence>
<keyword evidence="4 10" id="KW-0808">Transferase</keyword>
<evidence type="ECO:0000313" key="10">
    <source>
        <dbReference type="EMBL" id="GGC71197.1"/>
    </source>
</evidence>
<feature type="transmembrane region" description="Helical" evidence="8">
    <location>
        <begin position="384"/>
        <end position="405"/>
    </location>
</feature>
<reference evidence="10" key="1">
    <citation type="journal article" date="2014" name="Int. J. Syst. Evol. Microbiol.">
        <title>Complete genome sequence of Corynebacterium casei LMG S-19264T (=DSM 44701T), isolated from a smear-ripened cheese.</title>
        <authorList>
            <consortium name="US DOE Joint Genome Institute (JGI-PGF)"/>
            <person name="Walter F."/>
            <person name="Albersmeier A."/>
            <person name="Kalinowski J."/>
            <person name="Ruckert C."/>
        </authorList>
    </citation>
    <scope>NUCLEOTIDE SEQUENCE</scope>
    <source>
        <strain evidence="10">CGMCC 1.12919</strain>
    </source>
</reference>
<dbReference type="PANTHER" id="PTHR33908:SF3">
    <property type="entry name" value="UNDECAPRENYL PHOSPHATE-ALPHA-4-AMINO-4-DEOXY-L-ARABINOSE ARABINOSYL TRANSFERASE"/>
    <property type="match status" value="1"/>
</dbReference>
<evidence type="ECO:0000256" key="6">
    <source>
        <dbReference type="ARBA" id="ARBA00022989"/>
    </source>
</evidence>
<organism evidence="10 11">
    <name type="scientific">Chelatococcus reniformis</name>
    <dbReference type="NCBI Taxonomy" id="1494448"/>
    <lineage>
        <taxon>Bacteria</taxon>
        <taxon>Pseudomonadati</taxon>
        <taxon>Pseudomonadota</taxon>
        <taxon>Alphaproteobacteria</taxon>
        <taxon>Hyphomicrobiales</taxon>
        <taxon>Chelatococcaceae</taxon>
        <taxon>Chelatococcus</taxon>
    </lineage>
</organism>
<evidence type="ECO:0000256" key="5">
    <source>
        <dbReference type="ARBA" id="ARBA00022692"/>
    </source>
</evidence>
<keyword evidence="3" id="KW-0328">Glycosyltransferase</keyword>
<dbReference type="GO" id="GO:0016763">
    <property type="term" value="F:pentosyltransferase activity"/>
    <property type="evidence" value="ECO:0007669"/>
    <property type="project" value="TreeGrafter"/>
</dbReference>
<dbReference type="InterPro" id="IPR038731">
    <property type="entry name" value="RgtA/B/C-like"/>
</dbReference>
<evidence type="ECO:0000256" key="3">
    <source>
        <dbReference type="ARBA" id="ARBA00022676"/>
    </source>
</evidence>